<dbReference type="InterPro" id="IPR052296">
    <property type="entry name" value="TR-Histone_Methyltrans"/>
</dbReference>
<proteinExistence type="predicted"/>
<evidence type="ECO:0000256" key="1">
    <source>
        <dbReference type="ARBA" id="ARBA00004123"/>
    </source>
</evidence>
<feature type="domain" description="C2H2-type" evidence="5">
    <location>
        <begin position="389"/>
        <end position="416"/>
    </location>
</feature>
<dbReference type="InterPro" id="IPR013087">
    <property type="entry name" value="Znf_C2H2_type"/>
</dbReference>
<dbReference type="SUPFAM" id="SSF57667">
    <property type="entry name" value="beta-beta-alpha zinc fingers"/>
    <property type="match status" value="1"/>
</dbReference>
<dbReference type="Gene3D" id="3.30.160.60">
    <property type="entry name" value="Classic Zinc Finger"/>
    <property type="match status" value="1"/>
</dbReference>
<gene>
    <name evidence="6" type="ORF">DGAL_LOCUS14952</name>
</gene>
<dbReference type="EMBL" id="CAKKLH010000313">
    <property type="protein sequence ID" value="CAH0111312.1"/>
    <property type="molecule type" value="Genomic_DNA"/>
</dbReference>
<sequence>MDTTMESGRESNSIPKNQTTPKRSFDVAFLTGVSENHRYHNNNQASSDEDDQEEDLRCAAKKSIEDKTMIHNKLQQQTSVVSGSPKSAFKKVGKINNNNNNSVVAETSGGSSNAGGTGNNLPVDLSMMMSAAAAAASAPPYYHPFSFPAIATTLSLQLLQQNNAAKGLAMSLFSHPAAAAAAAAMAAHQQSFFQQQQQQQQQQQHPPMKSGGGNNLLHPSRGTDRRPDGANNLIEDYLRAQASLYQHQSEKDFNLFSANNKTMRHNDNSSGATAATYCPPPSPFHSAMDHRLSRPNSSSMAPPPPPPPPAAPPTPTTPAQSQQPGTSSPIHQIPAAALAASLASAPSQNVCAKCNLSFRMTSDLVYHMRSQHRRDANTDPVRQKRQEKLRCPVCGENFRERHHLTRHMTSHEDRELETK</sequence>
<feature type="region of interest" description="Disordered" evidence="4">
    <location>
        <begin position="264"/>
        <end position="329"/>
    </location>
</feature>
<keyword evidence="2" id="KW-0539">Nucleus</keyword>
<dbReference type="InterPro" id="IPR036236">
    <property type="entry name" value="Znf_C2H2_sf"/>
</dbReference>
<dbReference type="GO" id="GO:0005634">
    <property type="term" value="C:nucleus"/>
    <property type="evidence" value="ECO:0007669"/>
    <property type="project" value="UniProtKB-SubCell"/>
</dbReference>
<feature type="compositionally biased region" description="Low complexity" evidence="4">
    <location>
        <begin position="191"/>
        <end position="208"/>
    </location>
</feature>
<evidence type="ECO:0000313" key="6">
    <source>
        <dbReference type="EMBL" id="CAH0111312.1"/>
    </source>
</evidence>
<dbReference type="Proteomes" id="UP000789390">
    <property type="component" value="Unassembled WGS sequence"/>
</dbReference>
<comment type="caution">
    <text evidence="6">The sequence shown here is derived from an EMBL/GenBank/DDBJ whole genome shotgun (WGS) entry which is preliminary data.</text>
</comment>
<evidence type="ECO:0000256" key="2">
    <source>
        <dbReference type="ARBA" id="ARBA00023242"/>
    </source>
</evidence>
<keyword evidence="3" id="KW-0479">Metal-binding</keyword>
<evidence type="ECO:0000313" key="7">
    <source>
        <dbReference type="Proteomes" id="UP000789390"/>
    </source>
</evidence>
<feature type="compositionally biased region" description="Low complexity" evidence="4">
    <location>
        <begin position="317"/>
        <end position="329"/>
    </location>
</feature>
<dbReference type="Pfam" id="PF00096">
    <property type="entry name" value="zf-C2H2"/>
    <property type="match status" value="1"/>
</dbReference>
<dbReference type="AlphaFoldDB" id="A0A8J2S808"/>
<dbReference type="OrthoDB" id="5814089at2759"/>
<dbReference type="PANTHER" id="PTHR16516">
    <property type="entry name" value="AGAP007109-PA"/>
    <property type="match status" value="1"/>
</dbReference>
<dbReference type="SMART" id="SM00355">
    <property type="entry name" value="ZnF_C2H2"/>
    <property type="match status" value="2"/>
</dbReference>
<dbReference type="GO" id="GO:0008270">
    <property type="term" value="F:zinc ion binding"/>
    <property type="evidence" value="ECO:0007669"/>
    <property type="project" value="UniProtKB-KW"/>
</dbReference>
<comment type="subcellular location">
    <subcellularLocation>
        <location evidence="1">Nucleus</location>
    </subcellularLocation>
</comment>
<dbReference type="PANTHER" id="PTHR16516:SF4">
    <property type="entry name" value="C2H2-TYPE DOMAIN-CONTAINING PROTEIN"/>
    <property type="match status" value="1"/>
</dbReference>
<evidence type="ECO:0000259" key="5">
    <source>
        <dbReference type="PROSITE" id="PS50157"/>
    </source>
</evidence>
<keyword evidence="3" id="KW-0863">Zinc-finger</keyword>
<keyword evidence="7" id="KW-1185">Reference proteome</keyword>
<accession>A0A8J2S808</accession>
<feature type="compositionally biased region" description="Pro residues" evidence="4">
    <location>
        <begin position="301"/>
        <end position="316"/>
    </location>
</feature>
<feature type="region of interest" description="Disordered" evidence="4">
    <location>
        <begin position="1"/>
        <end position="55"/>
    </location>
</feature>
<feature type="region of interest" description="Disordered" evidence="4">
    <location>
        <begin position="191"/>
        <end position="230"/>
    </location>
</feature>
<feature type="domain" description="C2H2-type" evidence="5">
    <location>
        <begin position="349"/>
        <end position="377"/>
    </location>
</feature>
<reference evidence="6" key="1">
    <citation type="submission" date="2021-11" db="EMBL/GenBank/DDBJ databases">
        <authorList>
            <person name="Schell T."/>
        </authorList>
    </citation>
    <scope>NUCLEOTIDE SEQUENCE</scope>
    <source>
        <strain evidence="6">M5</strain>
    </source>
</reference>
<feature type="compositionally biased region" description="Polar residues" evidence="4">
    <location>
        <begin position="1"/>
        <end position="22"/>
    </location>
</feature>
<protein>
    <recommendedName>
        <fullName evidence="5">C2H2-type domain-containing protein</fullName>
    </recommendedName>
</protein>
<name>A0A8J2S808_9CRUS</name>
<organism evidence="6 7">
    <name type="scientific">Daphnia galeata</name>
    <dbReference type="NCBI Taxonomy" id="27404"/>
    <lineage>
        <taxon>Eukaryota</taxon>
        <taxon>Metazoa</taxon>
        <taxon>Ecdysozoa</taxon>
        <taxon>Arthropoda</taxon>
        <taxon>Crustacea</taxon>
        <taxon>Branchiopoda</taxon>
        <taxon>Diplostraca</taxon>
        <taxon>Cladocera</taxon>
        <taxon>Anomopoda</taxon>
        <taxon>Daphniidae</taxon>
        <taxon>Daphnia</taxon>
    </lineage>
</organism>
<dbReference type="GO" id="GO:0006355">
    <property type="term" value="P:regulation of DNA-templated transcription"/>
    <property type="evidence" value="ECO:0007669"/>
    <property type="project" value="TreeGrafter"/>
</dbReference>
<dbReference type="PROSITE" id="PS50157">
    <property type="entry name" value="ZINC_FINGER_C2H2_2"/>
    <property type="match status" value="2"/>
</dbReference>
<evidence type="ECO:0000256" key="3">
    <source>
        <dbReference type="PROSITE-ProRule" id="PRU00042"/>
    </source>
</evidence>
<keyword evidence="3" id="KW-0862">Zinc</keyword>
<evidence type="ECO:0000256" key="4">
    <source>
        <dbReference type="SAM" id="MobiDB-lite"/>
    </source>
</evidence>
<dbReference type="PROSITE" id="PS00028">
    <property type="entry name" value="ZINC_FINGER_C2H2_1"/>
    <property type="match status" value="2"/>
</dbReference>